<organism evidence="5 6">
    <name type="scientific">Nocardioides abyssi</name>
    <dbReference type="NCBI Taxonomy" id="3058370"/>
    <lineage>
        <taxon>Bacteria</taxon>
        <taxon>Bacillati</taxon>
        <taxon>Actinomycetota</taxon>
        <taxon>Actinomycetes</taxon>
        <taxon>Propionibacteriales</taxon>
        <taxon>Nocardioidaceae</taxon>
        <taxon>Nocardioides</taxon>
    </lineage>
</organism>
<gene>
    <name evidence="5" type="ORF">QWY29_18925</name>
</gene>
<evidence type="ECO:0000259" key="4">
    <source>
        <dbReference type="Pfam" id="PF00171"/>
    </source>
</evidence>
<feature type="active site" evidence="2">
    <location>
        <position position="270"/>
    </location>
</feature>
<dbReference type="Proteomes" id="UP001168537">
    <property type="component" value="Unassembled WGS sequence"/>
</dbReference>
<keyword evidence="1 3" id="KW-0560">Oxidoreductase</keyword>
<dbReference type="InterPro" id="IPR015590">
    <property type="entry name" value="Aldehyde_DH_dom"/>
</dbReference>
<dbReference type="Gene3D" id="3.40.309.10">
    <property type="entry name" value="Aldehyde Dehydrogenase, Chain A, domain 2"/>
    <property type="match status" value="1"/>
</dbReference>
<dbReference type="PANTHER" id="PTHR11699">
    <property type="entry name" value="ALDEHYDE DEHYDROGENASE-RELATED"/>
    <property type="match status" value="1"/>
</dbReference>
<dbReference type="InterPro" id="IPR029510">
    <property type="entry name" value="Ald_DH_CS_GLU"/>
</dbReference>
<comment type="similarity">
    <text evidence="3">Belongs to the aldehyde dehydrogenase family.</text>
</comment>
<dbReference type="InterPro" id="IPR016161">
    <property type="entry name" value="Ald_DH/histidinol_DH"/>
</dbReference>
<keyword evidence="6" id="KW-1185">Reference proteome</keyword>
<name>A0ABT8EZ41_9ACTN</name>
<accession>A0ABT8EZ41</accession>
<sequence length="533" mass="55932">MTATLEPGTTAITSARPAWVTDAKLASWNRWVSAPVTGGEEPLTATAPYDAQPTAPVPSCSADDVAATVVRARAAQASWGGLTVAARAEVLLRFHDLLLERQDEVIDLVQWEMGKARYHAWMEILQVANLTRHYARRAAAYLADRPVRGAMPLLTKVREVRVPRGVVGIVSPWNYPLYLGVGDAVPALLAGCSVVSKADPQTPLTMLWTRALMGEAGLPAHVWDVVTGPGAEVGTALVGSADYVCFTGSTATGRVVSEAAARRLVGASLELGGKNPLLVRADADLDKAAAGTVDAVFTNTGQMCIHIERVIVHESVYAAFRDKLVAATRALAVGQSFDFSIQVGSLASAAQLAKVTAHVEDAVAKGATVLCGGRARPDLGPYVYEPTVLEGVTGDMDLCLGETFGPVVALHRVSSDDEAVALANQGDYGLSASIFSRDTRTAQTLARRIRAGSVNINDGAALAAGSVEAGMGGMGDSGLGRRHGAQGIQRFTETQTIALSRMGPVGPPPGMALEKFVRLGNAQLKVLRRLGSR</sequence>
<protein>
    <submittedName>
        <fullName evidence="5">Succinic semialdehyde dehydrogenase</fullName>
        <ecNumber evidence="5">1.2.1.79</ecNumber>
    </submittedName>
</protein>
<dbReference type="InterPro" id="IPR016163">
    <property type="entry name" value="Ald_DH_C"/>
</dbReference>
<evidence type="ECO:0000256" key="2">
    <source>
        <dbReference type="PROSITE-ProRule" id="PRU10007"/>
    </source>
</evidence>
<dbReference type="Gene3D" id="3.40.605.10">
    <property type="entry name" value="Aldehyde Dehydrogenase, Chain A, domain 1"/>
    <property type="match status" value="1"/>
</dbReference>
<dbReference type="GO" id="GO:0036243">
    <property type="term" value="F:succinate-semialdehyde dehydrogenase (NADP+) activity"/>
    <property type="evidence" value="ECO:0007669"/>
    <property type="project" value="UniProtKB-EC"/>
</dbReference>
<dbReference type="EMBL" id="JAUHJR010000012">
    <property type="protein sequence ID" value="MDN4163450.1"/>
    <property type="molecule type" value="Genomic_DNA"/>
</dbReference>
<dbReference type="EC" id="1.2.1.79" evidence="5"/>
<feature type="domain" description="Aldehyde dehydrogenase" evidence="4">
    <location>
        <begin position="42"/>
        <end position="497"/>
    </location>
</feature>
<evidence type="ECO:0000256" key="3">
    <source>
        <dbReference type="RuleBase" id="RU003345"/>
    </source>
</evidence>
<dbReference type="RefSeq" id="WP_300962763.1">
    <property type="nucleotide sequence ID" value="NZ_JAUHJR010000012.1"/>
</dbReference>
<dbReference type="InterPro" id="IPR016162">
    <property type="entry name" value="Ald_DH_N"/>
</dbReference>
<dbReference type="SUPFAM" id="SSF53720">
    <property type="entry name" value="ALDH-like"/>
    <property type="match status" value="1"/>
</dbReference>
<proteinExistence type="inferred from homology"/>
<reference evidence="5" key="1">
    <citation type="submission" date="2023-06" db="EMBL/GenBank/DDBJ databases">
        <title>Draft genome sequence of Nocardioides sp. SOB72.</title>
        <authorList>
            <person name="Zhang G."/>
        </authorList>
    </citation>
    <scope>NUCLEOTIDE SEQUENCE</scope>
    <source>
        <strain evidence="5">SOB72</strain>
    </source>
</reference>
<evidence type="ECO:0000313" key="6">
    <source>
        <dbReference type="Proteomes" id="UP001168537"/>
    </source>
</evidence>
<comment type="caution">
    <text evidence="5">The sequence shown here is derived from an EMBL/GenBank/DDBJ whole genome shotgun (WGS) entry which is preliminary data.</text>
</comment>
<dbReference type="NCBIfam" id="NF006916">
    <property type="entry name" value="PRK09407.1"/>
    <property type="match status" value="1"/>
</dbReference>
<evidence type="ECO:0000313" key="5">
    <source>
        <dbReference type="EMBL" id="MDN4163450.1"/>
    </source>
</evidence>
<evidence type="ECO:0000256" key="1">
    <source>
        <dbReference type="ARBA" id="ARBA00023002"/>
    </source>
</evidence>
<dbReference type="Pfam" id="PF00171">
    <property type="entry name" value="Aldedh"/>
    <property type="match status" value="1"/>
</dbReference>
<dbReference type="PROSITE" id="PS00687">
    <property type="entry name" value="ALDEHYDE_DEHYDR_GLU"/>
    <property type="match status" value="1"/>
</dbReference>